<accession>A0ABU5ZHP7</accession>
<dbReference type="Pfam" id="PF00108">
    <property type="entry name" value="Thiolase_N"/>
    <property type="match status" value="1"/>
</dbReference>
<proteinExistence type="inferred from homology"/>
<dbReference type="Gene3D" id="3.40.47.10">
    <property type="match status" value="1"/>
</dbReference>
<feature type="domain" description="Thiolase C-terminal" evidence="8">
    <location>
        <begin position="276"/>
        <end position="396"/>
    </location>
</feature>
<sequence>MEQVWIVSYVRTPIGRQGGALKNIRPDDLAAAVIRSAIERAGIEPAMVDEVVMGCANQAGEDNRNVARMALLLAGLPEQVAGITINRNCASGLDAVNHAARTIALGETDVVVAGGVESMTRAPFVLQKPETEFVRGNRELWDSALGWRMGNPKFPFPLESNGETAENVADQYKISREQQDAYALESQRRTAIAQRTGIFAEELIPVRYTDRKNQEVTVDQDEHPRPDTTMESLARLRPAFRDGGTVTAGNSSGINDGAAALVLVSERRGKELGLVPLARYVCSASAGVSPRTMGLGPIPATHKALQLAGLTVKDLDWIELNEAFASQVLACIGELGLDPSRVNPHGGAISLGHPLGCSGARLVGSLVHQLKRTNARYGLATLCVGVGQGVSTIIERM</sequence>
<dbReference type="RefSeq" id="WP_371753501.1">
    <property type="nucleotide sequence ID" value="NZ_JAYJLD010000007.1"/>
</dbReference>
<evidence type="ECO:0000256" key="4">
    <source>
        <dbReference type="ARBA" id="ARBA00023315"/>
    </source>
</evidence>
<dbReference type="InterPro" id="IPR020610">
    <property type="entry name" value="Thiolase_AS"/>
</dbReference>
<dbReference type="InterPro" id="IPR020616">
    <property type="entry name" value="Thiolase_N"/>
</dbReference>
<evidence type="ECO:0000313" key="9">
    <source>
        <dbReference type="EMBL" id="MEB3101387.1"/>
    </source>
</evidence>
<dbReference type="Proteomes" id="UP001310386">
    <property type="component" value="Unassembled WGS sequence"/>
</dbReference>
<dbReference type="PIRSF" id="PIRSF000429">
    <property type="entry name" value="Ac-CoA_Ac_transf"/>
    <property type="match status" value="1"/>
</dbReference>
<dbReference type="GO" id="GO:0016746">
    <property type="term" value="F:acyltransferase activity"/>
    <property type="evidence" value="ECO:0007669"/>
    <property type="project" value="UniProtKB-KW"/>
</dbReference>
<dbReference type="InterPro" id="IPR020617">
    <property type="entry name" value="Thiolase_C"/>
</dbReference>
<evidence type="ECO:0000259" key="7">
    <source>
        <dbReference type="Pfam" id="PF00108"/>
    </source>
</evidence>
<dbReference type="PROSITE" id="PS00737">
    <property type="entry name" value="THIOLASE_2"/>
    <property type="match status" value="1"/>
</dbReference>
<comment type="caution">
    <text evidence="9">The sequence shown here is derived from an EMBL/GenBank/DDBJ whole genome shotgun (WGS) entry which is preliminary data.</text>
</comment>
<dbReference type="NCBIfam" id="TIGR01930">
    <property type="entry name" value="AcCoA-C-Actrans"/>
    <property type="match status" value="1"/>
</dbReference>
<dbReference type="Pfam" id="PF02803">
    <property type="entry name" value="Thiolase_C"/>
    <property type="match status" value="1"/>
</dbReference>
<protein>
    <recommendedName>
        <fullName evidence="2">acetyl-CoA C-acetyltransferase</fullName>
        <ecNumber evidence="2">2.3.1.9</ecNumber>
    </recommendedName>
    <alternativeName>
        <fullName evidence="5">Acetoacetyl-CoA thiolase</fullName>
    </alternativeName>
</protein>
<dbReference type="EMBL" id="JAYJLD010000007">
    <property type="protein sequence ID" value="MEB3101387.1"/>
    <property type="molecule type" value="Genomic_DNA"/>
</dbReference>
<dbReference type="PANTHER" id="PTHR18919:SF107">
    <property type="entry name" value="ACETYL-COA ACETYLTRANSFERASE, CYTOSOLIC"/>
    <property type="match status" value="1"/>
</dbReference>
<dbReference type="SUPFAM" id="SSF53901">
    <property type="entry name" value="Thiolase-like"/>
    <property type="match status" value="2"/>
</dbReference>
<reference evidence="9" key="1">
    <citation type="submission" date="2023-12" db="EMBL/GenBank/DDBJ databases">
        <title>Fervidustalea candida gen. nov., sp. nov., a novel member of the family Paenibacillaceae isolated from a geothermal area.</title>
        <authorList>
            <person name="Li W.-J."/>
            <person name="Jiao J.-Y."/>
            <person name="Chen Y."/>
        </authorList>
    </citation>
    <scope>NUCLEOTIDE SEQUENCE</scope>
    <source>
        <strain evidence="9">SYSU GA230002</strain>
    </source>
</reference>
<evidence type="ECO:0000256" key="1">
    <source>
        <dbReference type="ARBA" id="ARBA00010982"/>
    </source>
</evidence>
<name>A0ABU5ZHP7_9BACL</name>
<dbReference type="CDD" id="cd00751">
    <property type="entry name" value="thiolase"/>
    <property type="match status" value="1"/>
</dbReference>
<dbReference type="EC" id="2.3.1.9" evidence="2"/>
<gene>
    <name evidence="9" type="ORF">VF724_06880</name>
</gene>
<keyword evidence="3 6" id="KW-0808">Transferase</keyword>
<feature type="domain" description="Thiolase N-terminal" evidence="7">
    <location>
        <begin position="4"/>
        <end position="266"/>
    </location>
</feature>
<evidence type="ECO:0000256" key="6">
    <source>
        <dbReference type="RuleBase" id="RU003557"/>
    </source>
</evidence>
<keyword evidence="4 6" id="KW-0012">Acyltransferase</keyword>
<evidence type="ECO:0000256" key="5">
    <source>
        <dbReference type="ARBA" id="ARBA00030755"/>
    </source>
</evidence>
<dbReference type="InterPro" id="IPR016039">
    <property type="entry name" value="Thiolase-like"/>
</dbReference>
<dbReference type="InterPro" id="IPR002155">
    <property type="entry name" value="Thiolase"/>
</dbReference>
<evidence type="ECO:0000313" key="10">
    <source>
        <dbReference type="Proteomes" id="UP001310386"/>
    </source>
</evidence>
<dbReference type="PROSITE" id="PS00099">
    <property type="entry name" value="THIOLASE_3"/>
    <property type="match status" value="1"/>
</dbReference>
<dbReference type="PANTHER" id="PTHR18919">
    <property type="entry name" value="ACETYL-COA C-ACYLTRANSFERASE"/>
    <property type="match status" value="1"/>
</dbReference>
<evidence type="ECO:0000259" key="8">
    <source>
        <dbReference type="Pfam" id="PF02803"/>
    </source>
</evidence>
<dbReference type="PROSITE" id="PS00098">
    <property type="entry name" value="THIOLASE_1"/>
    <property type="match status" value="1"/>
</dbReference>
<dbReference type="InterPro" id="IPR020615">
    <property type="entry name" value="Thiolase_acyl_enz_int_AS"/>
</dbReference>
<comment type="similarity">
    <text evidence="1 6">Belongs to the thiolase-like superfamily. Thiolase family.</text>
</comment>
<dbReference type="InterPro" id="IPR020613">
    <property type="entry name" value="Thiolase_CS"/>
</dbReference>
<evidence type="ECO:0000256" key="3">
    <source>
        <dbReference type="ARBA" id="ARBA00022679"/>
    </source>
</evidence>
<evidence type="ECO:0000256" key="2">
    <source>
        <dbReference type="ARBA" id="ARBA00012705"/>
    </source>
</evidence>
<organism evidence="9 10">
    <name type="scientific">Ferviditalea candida</name>
    <dbReference type="NCBI Taxonomy" id="3108399"/>
    <lineage>
        <taxon>Bacteria</taxon>
        <taxon>Bacillati</taxon>
        <taxon>Bacillota</taxon>
        <taxon>Bacilli</taxon>
        <taxon>Bacillales</taxon>
        <taxon>Paenibacillaceae</taxon>
        <taxon>Ferviditalea</taxon>
    </lineage>
</organism>
<keyword evidence="10" id="KW-1185">Reference proteome</keyword>